<accession>A0ACB8AVB8</accession>
<protein>
    <submittedName>
        <fullName evidence="1">Uncharacterized protein</fullName>
    </submittedName>
</protein>
<evidence type="ECO:0000313" key="1">
    <source>
        <dbReference type="EMBL" id="KAH7917320.1"/>
    </source>
</evidence>
<name>A0ACB8AVB8_9AGAM</name>
<dbReference type="Proteomes" id="UP000790709">
    <property type="component" value="Unassembled WGS sequence"/>
</dbReference>
<comment type="caution">
    <text evidence="1">The sequence shown here is derived from an EMBL/GenBank/DDBJ whole genome shotgun (WGS) entry which is preliminary data.</text>
</comment>
<reference evidence="1" key="1">
    <citation type="journal article" date="2021" name="New Phytol.">
        <title>Evolutionary innovations through gain and loss of genes in the ectomycorrhizal Boletales.</title>
        <authorList>
            <person name="Wu G."/>
            <person name="Miyauchi S."/>
            <person name="Morin E."/>
            <person name="Kuo A."/>
            <person name="Drula E."/>
            <person name="Varga T."/>
            <person name="Kohler A."/>
            <person name="Feng B."/>
            <person name="Cao Y."/>
            <person name="Lipzen A."/>
            <person name="Daum C."/>
            <person name="Hundley H."/>
            <person name="Pangilinan J."/>
            <person name="Johnson J."/>
            <person name="Barry K."/>
            <person name="LaButti K."/>
            <person name="Ng V."/>
            <person name="Ahrendt S."/>
            <person name="Min B."/>
            <person name="Choi I.G."/>
            <person name="Park H."/>
            <person name="Plett J.M."/>
            <person name="Magnuson J."/>
            <person name="Spatafora J.W."/>
            <person name="Nagy L.G."/>
            <person name="Henrissat B."/>
            <person name="Grigoriev I.V."/>
            <person name="Yang Z.L."/>
            <person name="Xu J."/>
            <person name="Martin F.M."/>
        </authorList>
    </citation>
    <scope>NUCLEOTIDE SEQUENCE</scope>
    <source>
        <strain evidence="1">KUC20120723A-06</strain>
    </source>
</reference>
<evidence type="ECO:0000313" key="2">
    <source>
        <dbReference type="Proteomes" id="UP000790709"/>
    </source>
</evidence>
<proteinExistence type="predicted"/>
<gene>
    <name evidence="1" type="ORF">BV22DRAFT_1052520</name>
</gene>
<organism evidence="1 2">
    <name type="scientific">Leucogyrophana mollusca</name>
    <dbReference type="NCBI Taxonomy" id="85980"/>
    <lineage>
        <taxon>Eukaryota</taxon>
        <taxon>Fungi</taxon>
        <taxon>Dikarya</taxon>
        <taxon>Basidiomycota</taxon>
        <taxon>Agaricomycotina</taxon>
        <taxon>Agaricomycetes</taxon>
        <taxon>Agaricomycetidae</taxon>
        <taxon>Boletales</taxon>
        <taxon>Boletales incertae sedis</taxon>
        <taxon>Leucogyrophana</taxon>
    </lineage>
</organism>
<sequence length="480" mass="50091">MSSTYEHFFWAVAIDNADTSAKPVDIGAAKRAQLRKAALDLNTIPSILLATAEGGTAAVHPEICLLLAVEERDTVNEYATHITKALATHGLDAKLTLQEDTRFYDFDETEVKRVRACQCIPSGEDEKAKIYRLIESAETLPLPDPNHVNGSSNGNNVGGNGAGDIGAGGVGIGGLMFTSASAGVLTSGNTANTAPQGGGPESFTITAEKYEELKNARGDQLRDAIKGLYETIYGLRDEHRTAVLVAVLGARGIVTVGLVMYEAYVGTIAAAIISGVSYAQGSAIAFSTAALATVGGPVTLTIAIGAASMVLGFLMLKDAANILLLANDSDFVLTFADEEVANGQRCSAVTTIPAVIRPHSELGYPAVYPCGAFFYQKARPSSPTAYARTGSLFGSLFGAEFSAKKGRQTDRISVGMDSPNSAFGGTNSIFVTGNDAKNAAAGAYHGNAEDDTAQTPSGQITGRRANKWGAVNYGFAFYKA</sequence>
<dbReference type="EMBL" id="MU267124">
    <property type="protein sequence ID" value="KAH7917320.1"/>
    <property type="molecule type" value="Genomic_DNA"/>
</dbReference>
<keyword evidence="2" id="KW-1185">Reference proteome</keyword>